<reference evidence="2 3" key="1">
    <citation type="journal article" date="2006" name="Nat. Biotechnol.">
        <title>Genome sequence of the ubiquitous hydrocarbon-degrading marine bacterium Alcanivorax borkumensis.</title>
        <authorList>
            <person name="Schneiker S."/>
            <person name="Martins dos Santos V.A.P."/>
            <person name="Bartels D."/>
            <person name="Bekel T."/>
            <person name="Brecht M."/>
            <person name="Buhrmester J."/>
            <person name="Chernikova T.N."/>
            <person name="Denaro R."/>
            <person name="Ferrer M."/>
            <person name="Gertler C."/>
            <person name="Goesmann A."/>
            <person name="Golyshina O.V."/>
            <person name="Kaminski F."/>
            <person name="Khachane A.N."/>
            <person name="Lang S."/>
            <person name="Linke B."/>
            <person name="McHardy A.C."/>
            <person name="Meyer F."/>
            <person name="Nechitaylo T."/>
            <person name="Puehler A."/>
            <person name="Regenhardt D."/>
            <person name="Rupp O."/>
            <person name="Sabirova J.S."/>
            <person name="Selbitschka W."/>
            <person name="Yakimov M.M."/>
            <person name="Timmis K.N."/>
            <person name="Vorhoelter F.-J."/>
            <person name="Weidner S."/>
            <person name="Kaiser O."/>
            <person name="Golyshin P.N."/>
        </authorList>
    </citation>
    <scope>NUCLEOTIDE SEQUENCE [LARGE SCALE GENOMIC DNA]</scope>
    <source>
        <strain evidence="3">ATCC 700651 / DSM 11573 / NCIMB 13689 / SK2</strain>
    </source>
</reference>
<protein>
    <recommendedName>
        <fullName evidence="1">RES domain-containing protein</fullName>
    </recommendedName>
</protein>
<gene>
    <name evidence="2" type="ordered locus">ABO_1506</name>
</gene>
<name>Q0VPE4_ALCBS</name>
<evidence type="ECO:0000259" key="1">
    <source>
        <dbReference type="SMART" id="SM00953"/>
    </source>
</evidence>
<dbReference type="SMART" id="SM00953">
    <property type="entry name" value="RES"/>
    <property type="match status" value="1"/>
</dbReference>
<dbReference type="eggNOG" id="COG5654">
    <property type="taxonomic scope" value="Bacteria"/>
</dbReference>
<feature type="domain" description="RES" evidence="1">
    <location>
        <begin position="86"/>
        <end position="213"/>
    </location>
</feature>
<dbReference type="AlphaFoldDB" id="Q0VPE4"/>
<dbReference type="KEGG" id="abo:ABO_1506"/>
<dbReference type="OrthoDB" id="9795903at2"/>
<dbReference type="RefSeq" id="WP_011588787.1">
    <property type="nucleotide sequence ID" value="NC_008260.1"/>
</dbReference>
<dbReference type="Pfam" id="PF08808">
    <property type="entry name" value="RES"/>
    <property type="match status" value="1"/>
</dbReference>
<keyword evidence="3" id="KW-1185">Reference proteome</keyword>
<dbReference type="Proteomes" id="UP000008871">
    <property type="component" value="Chromosome"/>
</dbReference>
<dbReference type="STRING" id="393595.ABO_1506"/>
<evidence type="ECO:0000313" key="3">
    <source>
        <dbReference type="Proteomes" id="UP000008871"/>
    </source>
</evidence>
<organism evidence="2 3">
    <name type="scientific">Alcanivorax borkumensis (strain ATCC 700651 / DSM 11573 / NCIMB 13689 / SK2)</name>
    <dbReference type="NCBI Taxonomy" id="393595"/>
    <lineage>
        <taxon>Bacteria</taxon>
        <taxon>Pseudomonadati</taxon>
        <taxon>Pseudomonadota</taxon>
        <taxon>Gammaproteobacteria</taxon>
        <taxon>Oceanospirillales</taxon>
        <taxon>Alcanivoracaceae</taxon>
        <taxon>Alcanivorax</taxon>
    </lineage>
</organism>
<proteinExistence type="predicted"/>
<dbReference type="HOGENOM" id="CLU_074555_1_0_6"/>
<dbReference type="InterPro" id="IPR014914">
    <property type="entry name" value="RES_dom"/>
</dbReference>
<accession>Q0VPE4</accession>
<sequence>MGLKTQGADTLPHTSLSEQTAYRLVNGKYPPIAIFDDVADQADFDALYAVQALTNPRLQNDIGDLNRVPPEQRPWGIPGCNYALGPFVHVNPAGSRFSDGHFGVFYCADRMATAIAETRYHQQRYFQQVDGLKYDRIVMRGLKVHFTATLVDITPADHHPQWHAADDYTAAHQLGRQLREQQRNGIHYESVRAVGRYCYALLTPQVIASITPCAHYEYIWDGETIAHTLTIRGFN</sequence>
<evidence type="ECO:0000313" key="2">
    <source>
        <dbReference type="EMBL" id="CAL16954.1"/>
    </source>
</evidence>
<dbReference type="EMBL" id="AM286690">
    <property type="protein sequence ID" value="CAL16954.1"/>
    <property type="molecule type" value="Genomic_DNA"/>
</dbReference>